<feature type="transmembrane region" description="Helical" evidence="5">
    <location>
        <begin position="92"/>
        <end position="110"/>
    </location>
</feature>
<evidence type="ECO:0000256" key="3">
    <source>
        <dbReference type="ARBA" id="ARBA00022989"/>
    </source>
</evidence>
<feature type="transmembrane region" description="Helical" evidence="5">
    <location>
        <begin position="151"/>
        <end position="171"/>
    </location>
</feature>
<feature type="transmembrane region" description="Helical" evidence="5">
    <location>
        <begin position="314"/>
        <end position="333"/>
    </location>
</feature>
<dbReference type="EMBL" id="LAZR01000044">
    <property type="protein sequence ID" value="KKN99787.1"/>
    <property type="molecule type" value="Genomic_DNA"/>
</dbReference>
<evidence type="ECO:0000256" key="1">
    <source>
        <dbReference type="ARBA" id="ARBA00004141"/>
    </source>
</evidence>
<name>A0A0F9VJ15_9ZZZZ</name>
<dbReference type="PANTHER" id="PTHR37422">
    <property type="entry name" value="TEICHURONIC ACID BIOSYNTHESIS PROTEIN TUAE"/>
    <property type="match status" value="1"/>
</dbReference>
<dbReference type="Pfam" id="PF04932">
    <property type="entry name" value="Wzy_C"/>
    <property type="match status" value="1"/>
</dbReference>
<dbReference type="AlphaFoldDB" id="A0A0F9VJ15"/>
<gene>
    <name evidence="7" type="ORF">LCGC14_0132080</name>
</gene>
<organism evidence="7">
    <name type="scientific">marine sediment metagenome</name>
    <dbReference type="NCBI Taxonomy" id="412755"/>
    <lineage>
        <taxon>unclassified sequences</taxon>
        <taxon>metagenomes</taxon>
        <taxon>ecological metagenomes</taxon>
    </lineage>
</organism>
<feature type="transmembrane region" description="Helical" evidence="5">
    <location>
        <begin position="183"/>
        <end position="204"/>
    </location>
</feature>
<feature type="transmembrane region" description="Helical" evidence="5">
    <location>
        <begin position="20"/>
        <end position="38"/>
    </location>
</feature>
<feature type="transmembrane region" description="Helical" evidence="5">
    <location>
        <begin position="67"/>
        <end position="86"/>
    </location>
</feature>
<reference evidence="7" key="1">
    <citation type="journal article" date="2015" name="Nature">
        <title>Complex archaea that bridge the gap between prokaryotes and eukaryotes.</title>
        <authorList>
            <person name="Spang A."/>
            <person name="Saw J.H."/>
            <person name="Jorgensen S.L."/>
            <person name="Zaremba-Niedzwiedzka K."/>
            <person name="Martijn J."/>
            <person name="Lind A.E."/>
            <person name="van Eijk R."/>
            <person name="Schleper C."/>
            <person name="Guy L."/>
            <person name="Ettema T.J."/>
        </authorList>
    </citation>
    <scope>NUCLEOTIDE SEQUENCE</scope>
</reference>
<comment type="subcellular location">
    <subcellularLocation>
        <location evidence="1">Membrane</location>
        <topology evidence="1">Multi-pass membrane protein</topology>
    </subcellularLocation>
</comment>
<evidence type="ECO:0000256" key="5">
    <source>
        <dbReference type="SAM" id="Phobius"/>
    </source>
</evidence>
<accession>A0A0F9VJ15</accession>
<feature type="transmembrane region" description="Helical" evidence="5">
    <location>
        <begin position="339"/>
        <end position="360"/>
    </location>
</feature>
<sequence>MIEKIDNTPKNKKSLSVVRYFILALILLYIPGFTLTYFNGTLSSIFSYLSYGLILIYTIYHGKSGNNYWMIIIGLLYFLIGSVVNQEYMPEIKYFTIIMIKYFIIIIGGYEVMKRTSSKEMWFFMLLGALSILGNMFLFNDPKADYGRYSGFYLDPNNGGLICIMGYALSFAMPKKIRFIGKLLFTILGLFTFSRTFIVTWLIINVLSIRLDIKNAKMLFAGFAILSTLVIYNEFLPVKNARLEQIGAIISSDNDSSSPNKINKDSRWDTWKRYFPALSDKPIFGNGYMAFDGNGVAPPVGVHNTYLLIWGESGIFPILIFIYYLITLFKYGIYYFKDIPFSLMMLISLTLFLMTNHNFFNTDYSLLLILWIDIQLKNKKDKLSKELNFT</sequence>
<keyword evidence="2 5" id="KW-0812">Transmembrane</keyword>
<feature type="transmembrane region" description="Helical" evidence="5">
    <location>
        <begin position="122"/>
        <end position="139"/>
    </location>
</feature>
<keyword evidence="4 5" id="KW-0472">Membrane</keyword>
<feature type="transmembrane region" description="Helical" evidence="5">
    <location>
        <begin position="216"/>
        <end position="236"/>
    </location>
</feature>
<dbReference type="InterPro" id="IPR051533">
    <property type="entry name" value="WaaL-like"/>
</dbReference>
<evidence type="ECO:0000259" key="6">
    <source>
        <dbReference type="Pfam" id="PF04932"/>
    </source>
</evidence>
<dbReference type="InterPro" id="IPR007016">
    <property type="entry name" value="O-antigen_ligase-rel_domated"/>
</dbReference>
<evidence type="ECO:0000256" key="2">
    <source>
        <dbReference type="ARBA" id="ARBA00022692"/>
    </source>
</evidence>
<dbReference type="GO" id="GO:0016020">
    <property type="term" value="C:membrane"/>
    <property type="evidence" value="ECO:0007669"/>
    <property type="project" value="UniProtKB-SubCell"/>
</dbReference>
<proteinExistence type="predicted"/>
<keyword evidence="3 5" id="KW-1133">Transmembrane helix</keyword>
<comment type="caution">
    <text evidence="7">The sequence shown here is derived from an EMBL/GenBank/DDBJ whole genome shotgun (WGS) entry which is preliminary data.</text>
</comment>
<evidence type="ECO:0000313" key="7">
    <source>
        <dbReference type="EMBL" id="KKN99787.1"/>
    </source>
</evidence>
<feature type="domain" description="O-antigen ligase-related" evidence="6">
    <location>
        <begin position="183"/>
        <end position="322"/>
    </location>
</feature>
<evidence type="ECO:0000256" key="4">
    <source>
        <dbReference type="ARBA" id="ARBA00023136"/>
    </source>
</evidence>
<protein>
    <recommendedName>
        <fullName evidence="6">O-antigen ligase-related domain-containing protein</fullName>
    </recommendedName>
</protein>
<dbReference type="PANTHER" id="PTHR37422:SF13">
    <property type="entry name" value="LIPOPOLYSACCHARIDE BIOSYNTHESIS PROTEIN PA4999-RELATED"/>
    <property type="match status" value="1"/>
</dbReference>
<feature type="transmembrane region" description="Helical" evidence="5">
    <location>
        <begin position="44"/>
        <end position="60"/>
    </location>
</feature>